<dbReference type="Gene3D" id="3.40.390.10">
    <property type="entry name" value="Collagenase (Catalytic Domain)"/>
    <property type="match status" value="1"/>
</dbReference>
<dbReference type="Pfam" id="PF14521">
    <property type="entry name" value="Aspzincin_M35"/>
    <property type="match status" value="1"/>
</dbReference>
<dbReference type="InterPro" id="IPR024079">
    <property type="entry name" value="MetalloPept_cat_dom_sf"/>
</dbReference>
<evidence type="ECO:0000313" key="3">
    <source>
        <dbReference type="EMBL" id="CAD8389977.1"/>
    </source>
</evidence>
<sequence>MDRDNSGGVKAVAVAELSYFMSATRKSTLAFLKEIGINAGTVDSRWVTDSGSEDMLCQDLCDKVVASIDPYFVPPSSDLGCRMGDDAPVCDIDLSPQTLEAVKFDVNHRDFHAGHPVPHTPAEDYSKGVTEEAGPALSIKGHKIAAGPPPTDVAAEDAKTKVANLFRIYPMVDITFEADSGDEAGGDEAALIEEDGASGKKCAKFCRVFPRDCTNMYKRSCNGCEECLALGGGVPSGESAARPTKPARPSGPASGRPSRPTRPAAPTVASGTPQRPEWYSEVEAVSVKAQAYVARALQLAPQDTRNLMQWFGTTSEKARAKVVTVLNDLSQMLSNVAYRMGPECSPNTYAYVYPYGKKSKNKRGQYVFYLCRLYFRSDEGEQIETLTHEGSHHANAYTDDVDFDGGTAYGRPICKRLARFSPKRALNNADSYCYYINDINGHP</sequence>
<dbReference type="GO" id="GO:0004222">
    <property type="term" value="F:metalloendopeptidase activity"/>
    <property type="evidence" value="ECO:0007669"/>
    <property type="project" value="InterPro"/>
</dbReference>
<evidence type="ECO:0000259" key="2">
    <source>
        <dbReference type="SMART" id="SM01351"/>
    </source>
</evidence>
<proteinExistence type="predicted"/>
<dbReference type="EMBL" id="HBEG01054642">
    <property type="protein sequence ID" value="CAD8389977.1"/>
    <property type="molecule type" value="Transcribed_RNA"/>
</dbReference>
<dbReference type="AlphaFoldDB" id="A0A7S0BCP6"/>
<protein>
    <recommendedName>
        <fullName evidence="2">Lysine-specific metallo-endopeptidase domain-containing protein</fullName>
    </recommendedName>
</protein>
<feature type="domain" description="Lysine-specific metallo-endopeptidase" evidence="2">
    <location>
        <begin position="302"/>
        <end position="437"/>
    </location>
</feature>
<reference evidence="3" key="1">
    <citation type="submission" date="2021-01" db="EMBL/GenBank/DDBJ databases">
        <authorList>
            <person name="Corre E."/>
            <person name="Pelletier E."/>
            <person name="Niang G."/>
            <person name="Scheremetjew M."/>
            <person name="Finn R."/>
            <person name="Kale V."/>
            <person name="Holt S."/>
            <person name="Cochrane G."/>
            <person name="Meng A."/>
            <person name="Brown T."/>
            <person name="Cohen L."/>
        </authorList>
    </citation>
    <scope>NUCLEOTIDE SEQUENCE</scope>
    <source>
        <strain evidence="3">Pbaha01</strain>
    </source>
</reference>
<organism evidence="3">
    <name type="scientific">Pyrodinium bahamense</name>
    <dbReference type="NCBI Taxonomy" id="73915"/>
    <lineage>
        <taxon>Eukaryota</taxon>
        <taxon>Sar</taxon>
        <taxon>Alveolata</taxon>
        <taxon>Dinophyceae</taxon>
        <taxon>Gonyaulacales</taxon>
        <taxon>Pyrocystaceae</taxon>
        <taxon>Pyrodinium</taxon>
    </lineage>
</organism>
<dbReference type="SMART" id="SM01351">
    <property type="entry name" value="Aspzincin_M35"/>
    <property type="match status" value="1"/>
</dbReference>
<dbReference type="InterPro" id="IPR029463">
    <property type="entry name" value="Lys_MEP"/>
</dbReference>
<name>A0A7S0BCP6_9DINO</name>
<evidence type="ECO:0000256" key="1">
    <source>
        <dbReference type="SAM" id="MobiDB-lite"/>
    </source>
</evidence>
<accession>A0A7S0BCP6</accession>
<feature type="region of interest" description="Disordered" evidence="1">
    <location>
        <begin position="235"/>
        <end position="275"/>
    </location>
</feature>
<feature type="compositionally biased region" description="Low complexity" evidence="1">
    <location>
        <begin position="247"/>
        <end position="267"/>
    </location>
</feature>
<gene>
    <name evidence="3" type="ORF">PBAH0796_LOCUS33308</name>
</gene>
<dbReference type="SUPFAM" id="SSF55486">
    <property type="entry name" value="Metalloproteases ('zincins'), catalytic domain"/>
    <property type="match status" value="1"/>
</dbReference>